<gene>
    <name evidence="2" type="ORF">HMPREF9470_03010</name>
</gene>
<feature type="transmembrane region" description="Helical" evidence="1">
    <location>
        <begin position="171"/>
        <end position="192"/>
    </location>
</feature>
<feature type="transmembrane region" description="Helical" evidence="1">
    <location>
        <begin position="249"/>
        <end position="268"/>
    </location>
</feature>
<dbReference type="Proteomes" id="UP000037392">
    <property type="component" value="Unassembled WGS sequence"/>
</dbReference>
<evidence type="ECO:0000313" key="3">
    <source>
        <dbReference type="Proteomes" id="UP000037392"/>
    </source>
</evidence>
<feature type="transmembrane region" description="Helical" evidence="1">
    <location>
        <begin position="321"/>
        <end position="339"/>
    </location>
</feature>
<dbReference type="AlphaFoldDB" id="A0A0J9EQK0"/>
<accession>A0A0J9EQK0</accession>
<keyword evidence="1" id="KW-0812">Transmembrane</keyword>
<evidence type="ECO:0000313" key="2">
    <source>
        <dbReference type="EMBL" id="KMW18100.1"/>
    </source>
</evidence>
<keyword evidence="1" id="KW-0472">Membrane</keyword>
<protein>
    <recommendedName>
        <fullName evidence="4">Oligosaccharide repeat unit polymerase</fullName>
    </recommendedName>
</protein>
<evidence type="ECO:0000256" key="1">
    <source>
        <dbReference type="SAM" id="Phobius"/>
    </source>
</evidence>
<organism evidence="2 3">
    <name type="scientific">[Clostridium] citroniae WAL-19142</name>
    <dbReference type="NCBI Taxonomy" id="742734"/>
    <lineage>
        <taxon>Bacteria</taxon>
        <taxon>Bacillati</taxon>
        <taxon>Bacillota</taxon>
        <taxon>Clostridia</taxon>
        <taxon>Lachnospirales</taxon>
        <taxon>Lachnospiraceae</taxon>
        <taxon>Enterocloster</taxon>
    </lineage>
</organism>
<feature type="transmembrane region" description="Helical" evidence="1">
    <location>
        <begin position="131"/>
        <end position="151"/>
    </location>
</feature>
<feature type="transmembrane region" description="Helical" evidence="1">
    <location>
        <begin position="74"/>
        <end position="93"/>
    </location>
</feature>
<dbReference type="RefSeq" id="WP_007858268.1">
    <property type="nucleotide sequence ID" value="NZ_KQ235879.1"/>
</dbReference>
<dbReference type="NCBIfam" id="TIGR04370">
    <property type="entry name" value="glyco_rpt_poly"/>
    <property type="match status" value="1"/>
</dbReference>
<keyword evidence="1" id="KW-1133">Transmembrane helix</keyword>
<feature type="transmembrane region" description="Helical" evidence="1">
    <location>
        <begin position="18"/>
        <end position="36"/>
    </location>
</feature>
<dbReference type="PATRIC" id="fig|742734.4.peg.3222"/>
<feature type="transmembrane region" description="Helical" evidence="1">
    <location>
        <begin position="417"/>
        <end position="433"/>
    </location>
</feature>
<feature type="transmembrane region" description="Helical" evidence="1">
    <location>
        <begin position="395"/>
        <end position="411"/>
    </location>
</feature>
<dbReference type="OrthoDB" id="1924765at2"/>
<evidence type="ECO:0008006" key="4">
    <source>
        <dbReference type="Google" id="ProtNLM"/>
    </source>
</evidence>
<dbReference type="GeneID" id="93162458"/>
<sequence>MLVYFVCYVISFILARQHFYMLSGLVLITAALWLYYRDYAASRNVIHLRGLFCLFFVGGQGISCFKLSRLQGDWSIETWICLGLAVAAFWAVFEVLTRLFDGWSADDMESVYRFYASAESPFQAKRLLHSMAGLVAVSYAAFFFEAWKLGFVPLFSYGVPHAYSYFHVSGVHYFTVSCVLVPSLFVVYSLMVSRRGRGLSRDRGFWLGAVCVVLALAVPVLCVSRFQLILAVGMAAFTYISMAGNIRPGYVVILFGCMVPAYLALTVMRSHSVEYLNGIFEMKNSHMPIFVTQPYMYIANNYDNFNCLVEQLPSHTLGLRMLFPVWALTGLKFLVPSLVNFPLFVTKKELTTLTLFYDAYYDFGVIGMMLLGALLGAACYYLVKARRNLRCPAGHVFYAQIAMYMMLSFFTTWFSNPATWFYLVVTGIIYIYVRS</sequence>
<feature type="transmembrane region" description="Helical" evidence="1">
    <location>
        <begin position="204"/>
        <end position="237"/>
    </location>
</feature>
<comment type="caution">
    <text evidence="2">The sequence shown here is derived from an EMBL/GenBank/DDBJ whole genome shotgun (WGS) entry which is preliminary data.</text>
</comment>
<dbReference type="EMBL" id="ADLK01000024">
    <property type="protein sequence ID" value="KMW18100.1"/>
    <property type="molecule type" value="Genomic_DNA"/>
</dbReference>
<feature type="transmembrane region" description="Helical" evidence="1">
    <location>
        <begin position="359"/>
        <end position="383"/>
    </location>
</feature>
<feature type="transmembrane region" description="Helical" evidence="1">
    <location>
        <begin position="48"/>
        <end position="68"/>
    </location>
</feature>
<name>A0A0J9EQK0_9FIRM</name>
<proteinExistence type="predicted"/>
<reference evidence="2 3" key="1">
    <citation type="submission" date="2011-04" db="EMBL/GenBank/DDBJ databases">
        <title>The Genome Sequence of Clostridium citroniae WAL-19142.</title>
        <authorList>
            <consortium name="The Broad Institute Genome Sequencing Platform"/>
            <person name="Earl A."/>
            <person name="Ward D."/>
            <person name="Feldgarden M."/>
            <person name="Gevers D."/>
            <person name="Warren Y.A."/>
            <person name="Tyrrell K.L."/>
            <person name="Citron D.M."/>
            <person name="Goldstein E.J."/>
            <person name="Daigneault M."/>
            <person name="Allen-Vercoe E."/>
            <person name="Young S.K."/>
            <person name="Zeng Q."/>
            <person name="Gargeya S."/>
            <person name="Fitzgerald M."/>
            <person name="Haas B."/>
            <person name="Abouelleil A."/>
            <person name="Alvarado L."/>
            <person name="Arachchi H.M."/>
            <person name="Berlin A."/>
            <person name="Brown A."/>
            <person name="Chapman S.B."/>
            <person name="Chen Z."/>
            <person name="Dunbar C."/>
            <person name="Freedman E."/>
            <person name="Gearin G."/>
            <person name="Gellesch M."/>
            <person name="Goldberg J."/>
            <person name="Griggs A."/>
            <person name="Gujja S."/>
            <person name="Heilman E.R."/>
            <person name="Heiman D."/>
            <person name="Howarth C."/>
            <person name="Larson L."/>
            <person name="Lui A."/>
            <person name="MacDonald P.J."/>
            <person name="Mehta T."/>
            <person name="Montmayeur A."/>
            <person name="Murphy C."/>
            <person name="Neiman D."/>
            <person name="Pearson M."/>
            <person name="Priest M."/>
            <person name="Roberts A."/>
            <person name="Saif S."/>
            <person name="Shea T."/>
            <person name="Shenoy N."/>
            <person name="Sisk P."/>
            <person name="Stolte C."/>
            <person name="Sykes S."/>
            <person name="White J."/>
            <person name="Yandava C."/>
            <person name="Wortman J."/>
            <person name="Nusbaum C."/>
            <person name="Birren B."/>
        </authorList>
    </citation>
    <scope>NUCLEOTIDE SEQUENCE [LARGE SCALE GENOMIC DNA]</scope>
    <source>
        <strain evidence="2 3">WAL-19142</strain>
    </source>
</reference>